<comment type="caution">
    <text evidence="5">The sequence shown here is derived from an EMBL/GenBank/DDBJ whole genome shotgun (WGS) entry which is preliminary data.</text>
</comment>
<dbReference type="AlphaFoldDB" id="U2ZW91"/>
<keyword evidence="2" id="KW-0328">Glycosyltransferase</keyword>
<accession>U2ZW91</accession>
<dbReference type="SUPFAM" id="SSF53448">
    <property type="entry name" value="Nucleotide-diphospho-sugar transferases"/>
    <property type="match status" value="1"/>
</dbReference>
<evidence type="ECO:0000313" key="6">
    <source>
        <dbReference type="Proteomes" id="UP000016570"/>
    </source>
</evidence>
<evidence type="ECO:0000313" key="5">
    <source>
        <dbReference type="EMBL" id="GAD65347.1"/>
    </source>
</evidence>
<keyword evidence="3" id="KW-0808">Transferase</keyword>
<dbReference type="Gene3D" id="3.90.550.10">
    <property type="entry name" value="Spore Coat Polysaccharide Biosynthesis Protein SpsA, Chain A"/>
    <property type="match status" value="1"/>
</dbReference>
<dbReference type="eggNOG" id="COG1215">
    <property type="taxonomic scope" value="Bacteria"/>
</dbReference>
<dbReference type="RefSeq" id="WP_021703339.1">
    <property type="nucleotide sequence ID" value="NZ_BATJ01000001.1"/>
</dbReference>
<evidence type="ECO:0008006" key="7">
    <source>
        <dbReference type="Google" id="ProtNLM"/>
    </source>
</evidence>
<dbReference type="Proteomes" id="UP000016570">
    <property type="component" value="Unassembled WGS sequence"/>
</dbReference>
<comment type="similarity">
    <text evidence="1">Belongs to the glycosyltransferase 2 family.</text>
</comment>
<sequence length="395" mass="44947">MNDLLLMLICVCSGVLIVYHHVGYPILLSWYFARHPQQQPVDVIRGYRCSKKDRKRASVTILVPAYNEERWIADKIRNLATLDYPRDKLTVYIACDGCTDRTVAIAQDTIQEGICDETHFEILDFNKNRGKVAVINDVMSRIQSDITALSDVSALISVDALLVAEQHFKKPAVGVVDSYYRLLQSESTAEEAYWYYQHHVRKKEASLGSALGAHGAFYLFRTHLFEPLQASTINDDFILPMNIVRKGYRTHYADDVMSLEMETTDQSADFRRRLRISAGNMQQLIQLRSLFLPRYKGVAFAFLSGKGLRLLTPYLMLLCIATSALLHDYTLFRTLFFTQLLLFAIAAAGSLIPRLKNWKPINLITYLIAGHLANLLGGLKYLVGLESGRWTRVNR</sequence>
<keyword evidence="4" id="KW-0812">Transmembrane</keyword>
<keyword evidence="4" id="KW-1133">Transmembrane helix</keyword>
<name>U2ZW91_VIBPR</name>
<dbReference type="STRING" id="1219065.VPR01S_01_01190"/>
<feature type="transmembrane region" description="Helical" evidence="4">
    <location>
        <begin position="308"/>
        <end position="326"/>
    </location>
</feature>
<dbReference type="EMBL" id="BATJ01000001">
    <property type="protein sequence ID" value="GAD65347.1"/>
    <property type="molecule type" value="Genomic_DNA"/>
</dbReference>
<proteinExistence type="inferred from homology"/>
<organism evidence="5 6">
    <name type="scientific">Vibrio proteolyticus NBRC 13287</name>
    <dbReference type="NCBI Taxonomy" id="1219065"/>
    <lineage>
        <taxon>Bacteria</taxon>
        <taxon>Pseudomonadati</taxon>
        <taxon>Pseudomonadota</taxon>
        <taxon>Gammaproteobacteria</taxon>
        <taxon>Vibrionales</taxon>
        <taxon>Vibrionaceae</taxon>
        <taxon>Vibrio</taxon>
    </lineage>
</organism>
<reference evidence="5 6" key="1">
    <citation type="submission" date="2013-09" db="EMBL/GenBank/DDBJ databases">
        <title>Whole genome shotgun sequence of Vibrio proteolyticus NBRC 13287.</title>
        <authorList>
            <person name="Isaki S."/>
            <person name="Hosoyama A."/>
            <person name="Numata M."/>
            <person name="Hashimoto M."/>
            <person name="Hosoyama Y."/>
            <person name="Tsuchikane K."/>
            <person name="Noguchi M."/>
            <person name="Hirakata S."/>
            <person name="Ichikawa N."/>
            <person name="Ohji S."/>
            <person name="Yamazoe A."/>
            <person name="Fujita N."/>
        </authorList>
    </citation>
    <scope>NUCLEOTIDE SEQUENCE [LARGE SCALE GENOMIC DNA]</scope>
    <source>
        <strain evidence="5 6">NBRC 13287</strain>
    </source>
</reference>
<dbReference type="InterPro" id="IPR029044">
    <property type="entry name" value="Nucleotide-diphossugar_trans"/>
</dbReference>
<dbReference type="PANTHER" id="PTHR43630:SF1">
    <property type="entry name" value="POLY-BETA-1,6-N-ACETYL-D-GLUCOSAMINE SYNTHASE"/>
    <property type="match status" value="1"/>
</dbReference>
<dbReference type="Pfam" id="PF13641">
    <property type="entry name" value="Glyco_tranf_2_3"/>
    <property type="match status" value="1"/>
</dbReference>
<dbReference type="PANTHER" id="PTHR43630">
    <property type="entry name" value="POLY-BETA-1,6-N-ACETYL-D-GLUCOSAMINE SYNTHASE"/>
    <property type="match status" value="1"/>
</dbReference>
<feature type="transmembrane region" description="Helical" evidence="4">
    <location>
        <begin position="332"/>
        <end position="352"/>
    </location>
</feature>
<feature type="transmembrane region" description="Helical" evidence="4">
    <location>
        <begin position="6"/>
        <end position="32"/>
    </location>
</feature>
<feature type="transmembrane region" description="Helical" evidence="4">
    <location>
        <begin position="364"/>
        <end position="383"/>
    </location>
</feature>
<dbReference type="CDD" id="cd06439">
    <property type="entry name" value="CESA_like_1"/>
    <property type="match status" value="1"/>
</dbReference>
<evidence type="ECO:0000256" key="4">
    <source>
        <dbReference type="SAM" id="Phobius"/>
    </source>
</evidence>
<dbReference type="GO" id="GO:0016757">
    <property type="term" value="F:glycosyltransferase activity"/>
    <property type="evidence" value="ECO:0007669"/>
    <property type="project" value="UniProtKB-KW"/>
</dbReference>
<protein>
    <recommendedName>
        <fullName evidence="7">Glycosyltransferase</fullName>
    </recommendedName>
</protein>
<evidence type="ECO:0000256" key="2">
    <source>
        <dbReference type="ARBA" id="ARBA00022676"/>
    </source>
</evidence>
<gene>
    <name evidence="5" type="ORF">VPR01S_01_01190</name>
</gene>
<keyword evidence="4" id="KW-0472">Membrane</keyword>
<keyword evidence="6" id="KW-1185">Reference proteome</keyword>
<evidence type="ECO:0000256" key="1">
    <source>
        <dbReference type="ARBA" id="ARBA00006739"/>
    </source>
</evidence>
<evidence type="ECO:0000256" key="3">
    <source>
        <dbReference type="ARBA" id="ARBA00022679"/>
    </source>
</evidence>